<dbReference type="InterPro" id="IPR036514">
    <property type="entry name" value="SGNH_hydro_sf"/>
</dbReference>
<proteinExistence type="predicted"/>
<accession>A0A919FLJ4</accession>
<dbReference type="GO" id="GO:0006629">
    <property type="term" value="P:lipid metabolic process"/>
    <property type="evidence" value="ECO:0007669"/>
    <property type="project" value="TreeGrafter"/>
</dbReference>
<evidence type="ECO:0000256" key="1">
    <source>
        <dbReference type="PIRSR" id="PIRSR637460-2"/>
    </source>
</evidence>
<reference evidence="3" key="2">
    <citation type="submission" date="2020-09" db="EMBL/GenBank/DDBJ databases">
        <authorList>
            <person name="Sun Q."/>
            <person name="Zhou Y."/>
        </authorList>
    </citation>
    <scope>NUCLEOTIDE SEQUENCE</scope>
    <source>
        <strain evidence="3">CGMCC 4.7398</strain>
    </source>
</reference>
<evidence type="ECO:0000313" key="3">
    <source>
        <dbReference type="EMBL" id="GHH68122.1"/>
    </source>
</evidence>
<organism evidence="3 4">
    <name type="scientific">Promicromonospora soli</name>
    <dbReference type="NCBI Taxonomy" id="2035533"/>
    <lineage>
        <taxon>Bacteria</taxon>
        <taxon>Bacillati</taxon>
        <taxon>Actinomycetota</taxon>
        <taxon>Actinomycetes</taxon>
        <taxon>Micrococcales</taxon>
        <taxon>Promicromonosporaceae</taxon>
        <taxon>Promicromonospora</taxon>
    </lineage>
</organism>
<feature type="chain" id="PRO_5037503575" description="GDSL-like lipase/acylhydrolase family protein" evidence="2">
    <location>
        <begin position="34"/>
        <end position="413"/>
    </location>
</feature>
<dbReference type="RefSeq" id="WP_189668187.1">
    <property type="nucleotide sequence ID" value="NZ_BNAS01000001.1"/>
</dbReference>
<keyword evidence="4" id="KW-1185">Reference proteome</keyword>
<gene>
    <name evidence="3" type="ORF">GCM10017772_11050</name>
</gene>
<protein>
    <recommendedName>
        <fullName evidence="5">GDSL-like lipase/acylhydrolase family protein</fullName>
    </recommendedName>
</protein>
<dbReference type="PANTHER" id="PTHR37981">
    <property type="entry name" value="LIPASE 2"/>
    <property type="match status" value="1"/>
</dbReference>
<dbReference type="EMBL" id="BNAS01000001">
    <property type="protein sequence ID" value="GHH68122.1"/>
    <property type="molecule type" value="Genomic_DNA"/>
</dbReference>
<reference evidence="3" key="1">
    <citation type="journal article" date="2014" name="Int. J. Syst. Evol. Microbiol.">
        <title>Complete genome sequence of Corynebacterium casei LMG S-19264T (=DSM 44701T), isolated from a smear-ripened cheese.</title>
        <authorList>
            <consortium name="US DOE Joint Genome Institute (JGI-PGF)"/>
            <person name="Walter F."/>
            <person name="Albersmeier A."/>
            <person name="Kalinowski J."/>
            <person name="Ruckert C."/>
        </authorList>
    </citation>
    <scope>NUCLEOTIDE SEQUENCE</scope>
    <source>
        <strain evidence="3">CGMCC 4.7398</strain>
    </source>
</reference>
<comment type="caution">
    <text evidence="3">The sequence shown here is derived from an EMBL/GenBank/DDBJ whole genome shotgun (WGS) entry which is preliminary data.</text>
</comment>
<dbReference type="PANTHER" id="PTHR37981:SF1">
    <property type="entry name" value="SGNH HYDROLASE-TYPE ESTERASE DOMAIN-CONTAINING PROTEIN"/>
    <property type="match status" value="1"/>
</dbReference>
<dbReference type="Proteomes" id="UP000627369">
    <property type="component" value="Unassembled WGS sequence"/>
</dbReference>
<feature type="disulfide bond" evidence="1">
    <location>
        <begin position="182"/>
        <end position="197"/>
    </location>
</feature>
<dbReference type="GO" id="GO:0016788">
    <property type="term" value="F:hydrolase activity, acting on ester bonds"/>
    <property type="evidence" value="ECO:0007669"/>
    <property type="project" value="InterPro"/>
</dbReference>
<dbReference type="InterPro" id="IPR037460">
    <property type="entry name" value="SEST-like"/>
</dbReference>
<sequence length="413" mass="43444">MTTHLRFPDLALRLLIAAGMLAGLFAAAAPAAAAPRAADAPGVGTPWVVTVGDSYISGEAGRWAGSSNSDSARADALGPTAYFDNPGGTGETIDRCHRSRSAPAFIGGGINGLNLACSGARTATSTADRFKPGIDFYADAANSAHKGQARMLQEFATTHNVRMVAISIGGNDFGFSSIVQRCVVDFLGSPTWAKDLCSDDSSVTANFTTANVAAVRARIAGAFQNVRTAMRSAGYTDTQWTLLVQNYPSPMPDGAGIRYSESGYSRQFTGGCGFWNADATWSNSTALPTINGAVAGAVADSGLTNVRQLDLTHAFDGRRLCERAVGLYEEVGLATWQTPGAVDRTEWVNQIRTVSTIGDSPYYVQESLHPNYWGQLAMRSCVRQAWNGGAPRSGSCTIAGTGLTNGEPNMSLR</sequence>
<dbReference type="Gene3D" id="3.40.50.1110">
    <property type="entry name" value="SGNH hydrolase"/>
    <property type="match status" value="1"/>
</dbReference>
<evidence type="ECO:0000256" key="2">
    <source>
        <dbReference type="SAM" id="SignalP"/>
    </source>
</evidence>
<feature type="signal peptide" evidence="2">
    <location>
        <begin position="1"/>
        <end position="33"/>
    </location>
</feature>
<evidence type="ECO:0000313" key="4">
    <source>
        <dbReference type="Proteomes" id="UP000627369"/>
    </source>
</evidence>
<name>A0A919FLJ4_9MICO</name>
<keyword evidence="2" id="KW-0732">Signal</keyword>
<dbReference type="AlphaFoldDB" id="A0A919FLJ4"/>
<dbReference type="SUPFAM" id="SSF52266">
    <property type="entry name" value="SGNH hydrolase"/>
    <property type="match status" value="1"/>
</dbReference>
<keyword evidence="1" id="KW-1015">Disulfide bond</keyword>
<evidence type="ECO:0008006" key="5">
    <source>
        <dbReference type="Google" id="ProtNLM"/>
    </source>
</evidence>